<dbReference type="PANTHER" id="PTHR43708">
    <property type="entry name" value="CONSERVED EXPRESSED OXIDOREDUCTASE (EUROFUNG)"/>
    <property type="match status" value="1"/>
</dbReference>
<evidence type="ECO:0000313" key="2">
    <source>
        <dbReference type="EMBL" id="ALP40965.1"/>
    </source>
</evidence>
<reference evidence="3" key="1">
    <citation type="submission" date="2015-10" db="EMBL/GenBank/DDBJ databases">
        <title>Complete Genome Sequence of Aeromonas schubertii strain WL1483.</title>
        <authorList>
            <person name="Liu L."/>
        </authorList>
    </citation>
    <scope>NUCLEOTIDE SEQUENCE [LARGE SCALE GENOMIC DNA]</scope>
    <source>
        <strain evidence="3">WL1483</strain>
    </source>
</reference>
<dbReference type="PATRIC" id="fig|652.5.peg.997"/>
<dbReference type="AlphaFoldDB" id="A0A0S2SGZ6"/>
<dbReference type="InterPro" id="IPR000683">
    <property type="entry name" value="Gfo/Idh/MocA-like_OxRdtase_N"/>
</dbReference>
<proteinExistence type="predicted"/>
<dbReference type="Proteomes" id="UP000058114">
    <property type="component" value="Chromosome"/>
</dbReference>
<reference evidence="2 3" key="2">
    <citation type="journal article" date="2016" name="Genome Announc.">
        <title>Complete Genome Sequence of the Highly Virulent Aeromonas schubertii Strain WL1483, Isolated from Diseased Snakehead Fish (Channa argus) in China.</title>
        <authorList>
            <person name="Liu L."/>
            <person name="Li N."/>
            <person name="Zhang D."/>
            <person name="Fu X."/>
            <person name="Shi C."/>
            <person name="Lin Q."/>
            <person name="Hao G."/>
        </authorList>
    </citation>
    <scope>NUCLEOTIDE SEQUENCE [LARGE SCALE GENOMIC DNA]</scope>
    <source>
        <strain evidence="2 3">WL1483</strain>
    </source>
</reference>
<dbReference type="InterPro" id="IPR051317">
    <property type="entry name" value="Gfo/Idh/MocA_oxidoreduct"/>
</dbReference>
<dbReference type="Pfam" id="PF01408">
    <property type="entry name" value="GFO_IDH_MocA"/>
    <property type="match status" value="1"/>
</dbReference>
<dbReference type="InterPro" id="IPR036291">
    <property type="entry name" value="NAD(P)-bd_dom_sf"/>
</dbReference>
<name>A0A0S2SGZ6_9GAMM</name>
<accession>A0A0S2SGZ6</accession>
<dbReference type="SUPFAM" id="SSF55347">
    <property type="entry name" value="Glyceraldehyde-3-phosphate dehydrogenase-like, C-terminal domain"/>
    <property type="match status" value="1"/>
</dbReference>
<sequence length="318" mass="35016">MLPRHLHQGVSMRIAMIGLGDIAQKAYLPLLAADARVTPLLCTRHPETLAHLGRQYRIPELFTDLDTLLAARPDAVMIHAATRVHDELARATLGAGIPTFVDKPLCDSADQAERLCELALARNCPLFVGFNRRYLPAMEATRCQPLTELYWHKHRHALPGVARDFVFDDFIHVLDALCHFGGVPQGEVHSVLRTSSRDPHLLAAVSVSWESDGRAIGGSMNRSAGVTEERISAYGEDLSLHLESCTRGTLARGGVVQRLEPGDWQPVLAQRGFAPMLEHWYRQIDGGVADTGLVDSYLHSHRLAEQLVARAARLGTPS</sequence>
<dbReference type="Gene3D" id="3.30.360.10">
    <property type="entry name" value="Dihydrodipicolinate Reductase, domain 2"/>
    <property type="match status" value="1"/>
</dbReference>
<gene>
    <name evidence="2" type="ORF">WL1483_1546</name>
</gene>
<evidence type="ECO:0000259" key="1">
    <source>
        <dbReference type="Pfam" id="PF01408"/>
    </source>
</evidence>
<dbReference type="Gene3D" id="3.40.50.720">
    <property type="entry name" value="NAD(P)-binding Rossmann-like Domain"/>
    <property type="match status" value="1"/>
</dbReference>
<evidence type="ECO:0000313" key="3">
    <source>
        <dbReference type="Proteomes" id="UP000058114"/>
    </source>
</evidence>
<protein>
    <submittedName>
        <fullName evidence="2">Gfo/Idh/MocA family oxidoreductase</fullName>
    </submittedName>
</protein>
<feature type="domain" description="Gfo/Idh/MocA-like oxidoreductase N-terminal" evidence="1">
    <location>
        <begin position="12"/>
        <end position="130"/>
    </location>
</feature>
<organism evidence="2 3">
    <name type="scientific">Aeromonas schubertii</name>
    <dbReference type="NCBI Taxonomy" id="652"/>
    <lineage>
        <taxon>Bacteria</taxon>
        <taxon>Pseudomonadati</taxon>
        <taxon>Pseudomonadota</taxon>
        <taxon>Gammaproteobacteria</taxon>
        <taxon>Aeromonadales</taxon>
        <taxon>Aeromonadaceae</taxon>
        <taxon>Aeromonas</taxon>
    </lineage>
</organism>
<dbReference type="PANTHER" id="PTHR43708:SF4">
    <property type="entry name" value="OXIDOREDUCTASE YCEM-RELATED"/>
    <property type="match status" value="1"/>
</dbReference>
<dbReference type="SUPFAM" id="SSF51735">
    <property type="entry name" value="NAD(P)-binding Rossmann-fold domains"/>
    <property type="match status" value="1"/>
</dbReference>
<dbReference type="KEGG" id="asr:WL1483_1546"/>
<dbReference type="EMBL" id="CP013067">
    <property type="protein sequence ID" value="ALP40965.1"/>
    <property type="molecule type" value="Genomic_DNA"/>
</dbReference>
<dbReference type="GO" id="GO:0000166">
    <property type="term" value="F:nucleotide binding"/>
    <property type="evidence" value="ECO:0007669"/>
    <property type="project" value="InterPro"/>
</dbReference>